<reference evidence="11" key="1">
    <citation type="submission" date="2023-08" db="EMBL/GenBank/DDBJ databases">
        <title>Black Yeasts Isolated from many extreme environments.</title>
        <authorList>
            <person name="Coleine C."/>
            <person name="Stajich J.E."/>
            <person name="Selbmann L."/>
        </authorList>
    </citation>
    <scope>NUCLEOTIDE SEQUENCE</scope>
    <source>
        <strain evidence="11">CCFEE 5810</strain>
    </source>
</reference>
<dbReference type="InterPro" id="IPR005013">
    <property type="entry name" value="DDOST_48_kDa_subunit"/>
</dbReference>
<comment type="similarity">
    <text evidence="3 8">Belongs to the DDOST 48 kDa subunit family.</text>
</comment>
<keyword evidence="11" id="KW-0808">Transferase</keyword>
<dbReference type="AlphaFoldDB" id="A0AAN7ZQV2"/>
<keyword evidence="5 8" id="KW-0256">Endoplasmic reticulum</keyword>
<organism evidence="11 12">
    <name type="scientific">Elasticomyces elasticus</name>
    <dbReference type="NCBI Taxonomy" id="574655"/>
    <lineage>
        <taxon>Eukaryota</taxon>
        <taxon>Fungi</taxon>
        <taxon>Dikarya</taxon>
        <taxon>Ascomycota</taxon>
        <taxon>Pezizomycotina</taxon>
        <taxon>Dothideomycetes</taxon>
        <taxon>Dothideomycetidae</taxon>
        <taxon>Mycosphaerellales</taxon>
        <taxon>Teratosphaeriaceae</taxon>
        <taxon>Elasticomyces</taxon>
    </lineage>
</organism>
<dbReference type="PANTHER" id="PTHR10830:SF0">
    <property type="entry name" value="DOLICHYL-DIPHOSPHOOLIGOSACCHARIDE--PROTEIN GLYCOSYLTRANSFERASE 48 KDA SUBUNIT"/>
    <property type="match status" value="1"/>
</dbReference>
<feature type="domain" description="OST48 N-terminal" evidence="9">
    <location>
        <begin position="26"/>
        <end position="284"/>
    </location>
</feature>
<feature type="domain" description="OST48 middle" evidence="10">
    <location>
        <begin position="321"/>
        <end position="461"/>
    </location>
</feature>
<comment type="pathway">
    <text evidence="2 8">Protein modification; protein glycosylation.</text>
</comment>
<evidence type="ECO:0000256" key="4">
    <source>
        <dbReference type="ARBA" id="ARBA00022692"/>
    </source>
</evidence>
<protein>
    <recommendedName>
        <fullName evidence="8">Dolichyl-diphosphooligosaccharide--protein glycosyltransferase subunit WBP1</fullName>
        <shortName evidence="8">Oligosaccharyl transferase subunit WBP1</shortName>
    </recommendedName>
</protein>
<dbReference type="GO" id="GO:0016740">
    <property type="term" value="F:transferase activity"/>
    <property type="evidence" value="ECO:0007669"/>
    <property type="project" value="UniProtKB-KW"/>
</dbReference>
<dbReference type="InterPro" id="IPR055457">
    <property type="entry name" value="OST48_N"/>
</dbReference>
<evidence type="ECO:0000259" key="10">
    <source>
        <dbReference type="Pfam" id="PF23358"/>
    </source>
</evidence>
<dbReference type="Pfam" id="PF03345">
    <property type="entry name" value="OST48_N"/>
    <property type="match status" value="1"/>
</dbReference>
<dbReference type="GO" id="GO:0008250">
    <property type="term" value="C:oligosaccharyltransferase complex"/>
    <property type="evidence" value="ECO:0007669"/>
    <property type="project" value="TreeGrafter"/>
</dbReference>
<gene>
    <name evidence="11" type="primary">WBP1</name>
    <name evidence="11" type="ORF">LTR97_000300</name>
</gene>
<comment type="caution">
    <text evidence="11">The sequence shown here is derived from an EMBL/GenBank/DDBJ whole genome shotgun (WGS) entry which is preliminary data.</text>
</comment>
<feature type="signal peptide" evidence="8">
    <location>
        <begin position="1"/>
        <end position="18"/>
    </location>
</feature>
<feature type="chain" id="PRO_5042672524" description="Dolichyl-diphosphooligosaccharide--protein glycosyltransferase subunit WBP1" evidence="8">
    <location>
        <begin position="19"/>
        <end position="478"/>
    </location>
</feature>
<dbReference type="InterPro" id="IPR055459">
    <property type="entry name" value="OST48_MD"/>
</dbReference>
<evidence type="ECO:0000256" key="7">
    <source>
        <dbReference type="ARBA" id="ARBA00023136"/>
    </source>
</evidence>
<dbReference type="Proteomes" id="UP001310594">
    <property type="component" value="Unassembled WGS sequence"/>
</dbReference>
<keyword evidence="8" id="KW-0732">Signal</keyword>
<comment type="subcellular location">
    <subcellularLocation>
        <location evidence="8">Endoplasmic reticulum membrane</location>
        <topology evidence="8">Single-pass type I membrane protein</topology>
    </subcellularLocation>
    <subcellularLocation>
        <location evidence="1">Membrane</location>
        <topology evidence="1">Single-pass type I membrane protein</topology>
    </subcellularLocation>
</comment>
<evidence type="ECO:0000313" key="12">
    <source>
        <dbReference type="Proteomes" id="UP001310594"/>
    </source>
</evidence>
<feature type="transmembrane region" description="Helical" evidence="8">
    <location>
        <begin position="436"/>
        <end position="459"/>
    </location>
</feature>
<name>A0AAN7ZQV2_9PEZI</name>
<sequence>MRLRVLDLLLGLLGLVSALSAQGTELLVVVDDESDVSKYSQFWADLAGRGFHVTHLTPKSTGLSLFQHGEPSYSHLLLLPTKSKGYGPNLTPNLIVDFVNAGSNVLLALSASNGIPSAVSSMLLELDISLPPDRNSLVVDHFNYDTASASEAHDVLLLPSQAPKTGTKNFFSVDGLVAFPHAVGQVLGNASPLLASVIKAPKTAYTYNPKEDASEGLEDVFATGEQLTLVSAFQARNSARFAVLGSAEALEDTWFDASVALPTKDSTKTKTANKLFAQKLTSWTFKESGVLKVNSITHYLAESTKSGNSNSTAVTATPDDVNPEIYRIKNKVHYAASLSEWSSTHWTPFTPPSNDELQLEFSMLSPFHRLNLSPSPDGNNATLFETDFVLPDQHGIFNFFLEYRRPFYTSIEEKRTVTVRHFAHDEWPRSFVITGAYPWIGGIWVTIAGWAAFVALWLYSKPAKPTRELKSGSGGAKR</sequence>
<evidence type="ECO:0000256" key="6">
    <source>
        <dbReference type="ARBA" id="ARBA00022989"/>
    </source>
</evidence>
<evidence type="ECO:0000256" key="8">
    <source>
        <dbReference type="RuleBase" id="RU361142"/>
    </source>
</evidence>
<dbReference type="EMBL" id="JAVRQU010000001">
    <property type="protein sequence ID" value="KAK5707762.1"/>
    <property type="molecule type" value="Genomic_DNA"/>
</dbReference>
<comment type="subunit">
    <text evidence="8">Component of the oligosaccharyltransferase (OST) complex.</text>
</comment>
<keyword evidence="4 8" id="KW-0812">Transmembrane</keyword>
<evidence type="ECO:0000256" key="5">
    <source>
        <dbReference type="ARBA" id="ARBA00022824"/>
    </source>
</evidence>
<evidence type="ECO:0000256" key="2">
    <source>
        <dbReference type="ARBA" id="ARBA00004922"/>
    </source>
</evidence>
<dbReference type="GO" id="GO:0018279">
    <property type="term" value="P:protein N-linked glycosylation via asparagine"/>
    <property type="evidence" value="ECO:0007669"/>
    <property type="project" value="UniProtKB-UniRule"/>
</dbReference>
<evidence type="ECO:0000259" key="9">
    <source>
        <dbReference type="Pfam" id="PF03345"/>
    </source>
</evidence>
<proteinExistence type="inferred from homology"/>
<accession>A0AAN7ZQV2</accession>
<comment type="function">
    <text evidence="8">Subunit of the oligosaccharyl transferase (OST) complex that catalyzes the initial transfer of a defined glycan (Glc(3)Man(9)GlcNAc(2) in eukaryotes) from the lipid carrier dolichol-pyrophosphate to an asparagine residue within an Asn-X-Ser/Thr consensus motif in nascent polypeptide chains, the first step in protein N-glycosylation. N-glycosylation occurs cotranslationally and the complex associates with the Sec61 complex at the channel-forming translocon complex that mediates protein translocation across the endoplasmic reticulum (ER).</text>
</comment>
<dbReference type="PANTHER" id="PTHR10830">
    <property type="entry name" value="DOLICHYL-DIPHOSPHOOLIGOSACCHARIDE--PROTEIN GLYCOSYLTRANSFERASE 48 KDA SUBUNIT"/>
    <property type="match status" value="1"/>
</dbReference>
<evidence type="ECO:0000313" key="11">
    <source>
        <dbReference type="EMBL" id="KAK5707762.1"/>
    </source>
</evidence>
<evidence type="ECO:0000256" key="3">
    <source>
        <dbReference type="ARBA" id="ARBA00008743"/>
    </source>
</evidence>
<dbReference type="Pfam" id="PF23358">
    <property type="entry name" value="OST48_MD"/>
    <property type="match status" value="1"/>
</dbReference>
<evidence type="ECO:0000256" key="1">
    <source>
        <dbReference type="ARBA" id="ARBA00004479"/>
    </source>
</evidence>
<keyword evidence="7 8" id="KW-0472">Membrane</keyword>
<keyword evidence="6 8" id="KW-1133">Transmembrane helix</keyword>